<feature type="transmembrane region" description="Helical" evidence="6">
    <location>
        <begin position="325"/>
        <end position="347"/>
    </location>
</feature>
<name>J5SJM3_TRIAS</name>
<dbReference type="GeneID" id="25989088"/>
<dbReference type="HOGENOM" id="CLU_001265_0_6_1"/>
<gene>
    <name evidence="8" type="ORF">A1Q1_05576</name>
</gene>
<evidence type="ECO:0000259" key="7">
    <source>
        <dbReference type="PROSITE" id="PS50850"/>
    </source>
</evidence>
<evidence type="ECO:0000256" key="1">
    <source>
        <dbReference type="ARBA" id="ARBA00004141"/>
    </source>
</evidence>
<dbReference type="OrthoDB" id="2985014at2759"/>
<dbReference type="PROSITE" id="PS50850">
    <property type="entry name" value="MFS"/>
    <property type="match status" value="1"/>
</dbReference>
<feature type="transmembrane region" description="Helical" evidence="6">
    <location>
        <begin position="416"/>
        <end position="437"/>
    </location>
</feature>
<sequence length="499" mass="54958">MTVTLTEKGEVWHDDVADVKELDDGVDRHLVVHERPELSGLDEVELAALDKRTTRKIDILMMPGLILLFLLNYIDRSNIAVAKVAGVDKTLGLTTTQYNTCVSVMYAGYVAFQVPSNMVASRVKYPGLYICTMCAIWGIVAGCHGAVQSYGGLAACRAVLGIVEAAFYPGALYMISIFYTREQMALRGAILWAGSQLGNAFSGLIAVPIITLNGRYGLEGWRWLFIVEGVLTVGCALVVMSYVPNRPETCRWLTPTERARLLYRLEANRGTQDGTSEVGNWVALKLALTDPKAWMLVLINQFNFIAASVTLFFPVVTATLGFSRTVTLVITAPPYLLAVVVMTFNGWHSDKHRERSFHIIVPFLFTIAANTIAIATLNTGARYFAMCLMPASFYSASTIGYSWIGINITGPAIKRSIIFALVNAFGSTTSIWTPYLYFAPPRYTAAFGVMLAAPVCLILTTLCFRQYLKRQNAKLDRGEDTGIHGPSLVQIEAGFRYQL</sequence>
<dbReference type="PANTHER" id="PTHR43791">
    <property type="entry name" value="PERMEASE-RELATED"/>
    <property type="match status" value="1"/>
</dbReference>
<comment type="caution">
    <text evidence="8">The sequence shown here is derived from an EMBL/GenBank/DDBJ whole genome shotgun (WGS) entry which is preliminary data.</text>
</comment>
<evidence type="ECO:0000313" key="9">
    <source>
        <dbReference type="Proteomes" id="UP000002748"/>
    </source>
</evidence>
<dbReference type="AlphaFoldDB" id="J5SJM3"/>
<evidence type="ECO:0000256" key="6">
    <source>
        <dbReference type="SAM" id="Phobius"/>
    </source>
</evidence>
<comment type="subcellular location">
    <subcellularLocation>
        <location evidence="1">Membrane</location>
        <topology evidence="1">Multi-pass membrane protein</topology>
    </subcellularLocation>
</comment>
<dbReference type="GO" id="GO:0022857">
    <property type="term" value="F:transmembrane transporter activity"/>
    <property type="evidence" value="ECO:0007669"/>
    <property type="project" value="InterPro"/>
</dbReference>
<protein>
    <submittedName>
        <fullName evidence="8">Nicotinamide mononucleotide permease</fullName>
    </submittedName>
</protein>
<keyword evidence="3 6" id="KW-0812">Transmembrane</keyword>
<feature type="transmembrane region" description="Helical" evidence="6">
    <location>
        <begin position="293"/>
        <end position="313"/>
    </location>
</feature>
<feature type="transmembrane region" description="Helical" evidence="6">
    <location>
        <begin position="159"/>
        <end position="179"/>
    </location>
</feature>
<dbReference type="VEuPathDB" id="FungiDB:A1Q1_05576"/>
<evidence type="ECO:0000256" key="5">
    <source>
        <dbReference type="ARBA" id="ARBA00023136"/>
    </source>
</evidence>
<reference evidence="8 9" key="1">
    <citation type="journal article" date="2012" name="Eukaryot. Cell">
        <title>Draft genome sequence of CBS 2479, the standard type strain of Trichosporon asahii.</title>
        <authorList>
            <person name="Yang R.Y."/>
            <person name="Li H.T."/>
            <person name="Zhu H."/>
            <person name="Zhou G.P."/>
            <person name="Wang M."/>
            <person name="Wang L."/>
        </authorList>
    </citation>
    <scope>NUCLEOTIDE SEQUENCE [LARGE SCALE GENOMIC DNA]</scope>
    <source>
        <strain evidence="9">ATCC 90039 / CBS 2479 / JCM 2466 / KCTC 7840 / NCYC 2677 / UAMH 7654</strain>
    </source>
</reference>
<feature type="transmembrane region" description="Helical" evidence="6">
    <location>
        <begin position="223"/>
        <end position="243"/>
    </location>
</feature>
<feature type="transmembrane region" description="Helical" evidence="6">
    <location>
        <begin position="57"/>
        <end position="74"/>
    </location>
</feature>
<dbReference type="InterPro" id="IPR011701">
    <property type="entry name" value="MFS"/>
</dbReference>
<feature type="transmembrane region" description="Helical" evidence="6">
    <location>
        <begin position="443"/>
        <end position="464"/>
    </location>
</feature>
<keyword evidence="4 6" id="KW-1133">Transmembrane helix</keyword>
<dbReference type="RefSeq" id="XP_014176260.1">
    <property type="nucleotide sequence ID" value="XM_014320785.1"/>
</dbReference>
<feature type="transmembrane region" description="Helical" evidence="6">
    <location>
        <begin position="383"/>
        <end position="404"/>
    </location>
</feature>
<accession>J5SJM3</accession>
<evidence type="ECO:0000256" key="3">
    <source>
        <dbReference type="ARBA" id="ARBA00022692"/>
    </source>
</evidence>
<feature type="transmembrane region" description="Helical" evidence="6">
    <location>
        <begin position="127"/>
        <end position="147"/>
    </location>
</feature>
<dbReference type="FunFam" id="1.20.1250.20:FF:000057">
    <property type="entry name" value="MFS general substrate transporter"/>
    <property type="match status" value="1"/>
</dbReference>
<dbReference type="KEGG" id="tasa:A1Q1_05576"/>
<dbReference type="Proteomes" id="UP000002748">
    <property type="component" value="Unassembled WGS sequence"/>
</dbReference>
<dbReference type="InterPro" id="IPR036259">
    <property type="entry name" value="MFS_trans_sf"/>
</dbReference>
<dbReference type="InterPro" id="IPR020846">
    <property type="entry name" value="MFS_dom"/>
</dbReference>
<feature type="domain" description="Major facilitator superfamily (MFS) profile" evidence="7">
    <location>
        <begin position="61"/>
        <end position="472"/>
    </location>
</feature>
<dbReference type="FunFam" id="1.20.1250.20:FF:000013">
    <property type="entry name" value="MFS general substrate transporter"/>
    <property type="match status" value="1"/>
</dbReference>
<dbReference type="EMBL" id="ALBS01000316">
    <property type="protein sequence ID" value="EJT45956.1"/>
    <property type="molecule type" value="Genomic_DNA"/>
</dbReference>
<organism evidence="8 9">
    <name type="scientific">Trichosporon asahii var. asahii (strain ATCC 90039 / CBS 2479 / JCM 2466 / KCTC 7840 / NBRC 103889/ NCYC 2677 / UAMH 7654)</name>
    <name type="common">Yeast</name>
    <dbReference type="NCBI Taxonomy" id="1186058"/>
    <lineage>
        <taxon>Eukaryota</taxon>
        <taxon>Fungi</taxon>
        <taxon>Dikarya</taxon>
        <taxon>Basidiomycota</taxon>
        <taxon>Agaricomycotina</taxon>
        <taxon>Tremellomycetes</taxon>
        <taxon>Trichosporonales</taxon>
        <taxon>Trichosporonaceae</taxon>
        <taxon>Trichosporon</taxon>
    </lineage>
</organism>
<feature type="transmembrane region" description="Helical" evidence="6">
    <location>
        <begin position="191"/>
        <end position="211"/>
    </location>
</feature>
<dbReference type="GO" id="GO:0016020">
    <property type="term" value="C:membrane"/>
    <property type="evidence" value="ECO:0007669"/>
    <property type="project" value="UniProtKB-SubCell"/>
</dbReference>
<proteinExistence type="predicted"/>
<dbReference type="PANTHER" id="PTHR43791:SF23">
    <property type="entry name" value="MAJOR FACILITATOR SUPERFAMILY (MFS) PROFILE DOMAIN-CONTAINING PROTEIN"/>
    <property type="match status" value="1"/>
</dbReference>
<dbReference type="Pfam" id="PF07690">
    <property type="entry name" value="MFS_1"/>
    <property type="match status" value="1"/>
</dbReference>
<feature type="transmembrane region" description="Helical" evidence="6">
    <location>
        <begin position="359"/>
        <end position="377"/>
    </location>
</feature>
<keyword evidence="5 6" id="KW-0472">Membrane</keyword>
<keyword evidence="2" id="KW-0813">Transport</keyword>
<evidence type="ECO:0000256" key="4">
    <source>
        <dbReference type="ARBA" id="ARBA00022989"/>
    </source>
</evidence>
<evidence type="ECO:0000313" key="8">
    <source>
        <dbReference type="EMBL" id="EJT45956.1"/>
    </source>
</evidence>
<dbReference type="SUPFAM" id="SSF103473">
    <property type="entry name" value="MFS general substrate transporter"/>
    <property type="match status" value="1"/>
</dbReference>
<dbReference type="Gene3D" id="1.20.1250.20">
    <property type="entry name" value="MFS general substrate transporter like domains"/>
    <property type="match status" value="2"/>
</dbReference>
<evidence type="ECO:0000256" key="2">
    <source>
        <dbReference type="ARBA" id="ARBA00022448"/>
    </source>
</evidence>